<dbReference type="PANTHER" id="PTHR46236">
    <property type="entry name" value="TRAF-LIKE SUPERFAMILY PROTEIN"/>
    <property type="match status" value="1"/>
</dbReference>
<organism evidence="4">
    <name type="scientific">Brassica napus</name>
    <name type="common">Rape</name>
    <dbReference type="NCBI Taxonomy" id="3708"/>
    <lineage>
        <taxon>Eukaryota</taxon>
        <taxon>Viridiplantae</taxon>
        <taxon>Streptophyta</taxon>
        <taxon>Embryophyta</taxon>
        <taxon>Tracheophyta</taxon>
        <taxon>Spermatophyta</taxon>
        <taxon>Magnoliopsida</taxon>
        <taxon>eudicotyledons</taxon>
        <taxon>Gunneridae</taxon>
        <taxon>Pentapetalae</taxon>
        <taxon>rosids</taxon>
        <taxon>malvids</taxon>
        <taxon>Brassicales</taxon>
        <taxon>Brassicaceae</taxon>
        <taxon>Brassiceae</taxon>
        <taxon>Brassica</taxon>
    </lineage>
</organism>
<dbReference type="SUPFAM" id="SSF49599">
    <property type="entry name" value="TRAF domain-like"/>
    <property type="match status" value="1"/>
</dbReference>
<sequence length="257" mass="29422">MVSEAGNKFIWVIKDFSSLQSWRIYSDEFLIGGFKWCLIAYPKGSKVDCLSLYLGVADHESLPLGWRRNTKFSLKVVNQFSDKSSILREATDWYNQKTPSFGFTKFLPLAKLHSKDGGFLVNDELKIVAEVAYVRCIFEKHPDFASNVLSNNQHLKSTYMNVLLELIETLCQLPEKLSDDDLAEASAAVLYLSQVGLKVDWLEEKLEELKEKKKKMYTGKAQLQRMEEELQNLTKKCSDLEDLVKKQNVALSFSDVV</sequence>
<keyword evidence="1 2" id="KW-0175">Coiled coil</keyword>
<dbReference type="PANTHER" id="PTHR46236:SF4">
    <property type="entry name" value="MATH DOMAIN-CONTAINING PROTEIN"/>
    <property type="match status" value="1"/>
</dbReference>
<dbReference type="AlphaFoldDB" id="A0A816UNT5"/>
<accession>A0A816UNT5</accession>
<evidence type="ECO:0000256" key="1">
    <source>
        <dbReference type="ARBA" id="ARBA00023054"/>
    </source>
</evidence>
<dbReference type="Proteomes" id="UP001295469">
    <property type="component" value="Chromosome C08"/>
</dbReference>
<evidence type="ECO:0000259" key="3">
    <source>
        <dbReference type="PROSITE" id="PS50144"/>
    </source>
</evidence>
<evidence type="ECO:0000256" key="2">
    <source>
        <dbReference type="SAM" id="Coils"/>
    </source>
</evidence>
<dbReference type="CDD" id="cd00121">
    <property type="entry name" value="MATH"/>
    <property type="match status" value="1"/>
</dbReference>
<feature type="coiled-coil region" evidence="2">
    <location>
        <begin position="192"/>
        <end position="250"/>
    </location>
</feature>
<dbReference type="InterPro" id="IPR008974">
    <property type="entry name" value="TRAF-like"/>
</dbReference>
<dbReference type="Pfam" id="PF22486">
    <property type="entry name" value="MATH_2"/>
    <property type="match status" value="1"/>
</dbReference>
<name>A0A816UNT5_BRANA</name>
<dbReference type="InterPro" id="IPR050804">
    <property type="entry name" value="MCC"/>
</dbReference>
<reference evidence="4" key="1">
    <citation type="submission" date="2021-01" db="EMBL/GenBank/DDBJ databases">
        <authorList>
            <consortium name="Genoscope - CEA"/>
            <person name="William W."/>
        </authorList>
    </citation>
    <scope>NUCLEOTIDE SEQUENCE</scope>
</reference>
<gene>
    <name evidence="4" type="ORF">DARMORV10_C08P33790.1</name>
</gene>
<dbReference type="Gene3D" id="2.60.210.10">
    <property type="entry name" value="Apoptosis, Tumor Necrosis Factor Receptor Associated Protein 2, Chain A"/>
    <property type="match status" value="1"/>
</dbReference>
<evidence type="ECO:0000313" key="4">
    <source>
        <dbReference type="EMBL" id="CAF2112778.1"/>
    </source>
</evidence>
<dbReference type="EMBL" id="HG994372">
    <property type="protein sequence ID" value="CAF2112778.1"/>
    <property type="molecule type" value="Genomic_DNA"/>
</dbReference>
<dbReference type="SMART" id="SM00061">
    <property type="entry name" value="MATH"/>
    <property type="match status" value="1"/>
</dbReference>
<feature type="domain" description="MATH" evidence="3">
    <location>
        <begin position="6"/>
        <end position="131"/>
    </location>
</feature>
<dbReference type="PROSITE" id="PS50144">
    <property type="entry name" value="MATH"/>
    <property type="match status" value="1"/>
</dbReference>
<proteinExistence type="predicted"/>
<dbReference type="InterPro" id="IPR002083">
    <property type="entry name" value="MATH/TRAF_dom"/>
</dbReference>
<protein>
    <submittedName>
        <fullName evidence="4">(rape) hypothetical protein</fullName>
    </submittedName>
</protein>